<name>A0A4R3HW20_PAULE</name>
<sequence>MTDRDEQAASNRVVSTILIRFHSDAVSLGACKPHATLGVDCAAVSVAPGGESDRIDVSFDDDVSLADISLASLFGLILPLQECARQLVPVGEHGAQRVVVAFAIPGNADRLKL</sequence>
<keyword evidence="2" id="KW-1185">Reference proteome</keyword>
<reference evidence="1 2" key="1">
    <citation type="submission" date="2019-03" db="EMBL/GenBank/DDBJ databases">
        <title>Genomic Encyclopedia of Type Strains, Phase IV (KMG-IV): sequencing the most valuable type-strain genomes for metagenomic binning, comparative biology and taxonomic classification.</title>
        <authorList>
            <person name="Goeker M."/>
        </authorList>
    </citation>
    <scope>NUCLEOTIDE SEQUENCE [LARGE SCALE GENOMIC DNA]</scope>
    <source>
        <strain evidence="1 2">DSM 7445</strain>
    </source>
</reference>
<dbReference type="Proteomes" id="UP000295382">
    <property type="component" value="Unassembled WGS sequence"/>
</dbReference>
<dbReference type="EMBL" id="SLZQ01000004">
    <property type="protein sequence ID" value="TCS37467.1"/>
    <property type="molecule type" value="Genomic_DNA"/>
</dbReference>
<evidence type="ECO:0000313" key="1">
    <source>
        <dbReference type="EMBL" id="TCS37467.1"/>
    </source>
</evidence>
<proteinExistence type="predicted"/>
<evidence type="ECO:0000313" key="2">
    <source>
        <dbReference type="Proteomes" id="UP000295382"/>
    </source>
</evidence>
<protein>
    <submittedName>
        <fullName evidence="1">Uncharacterized protein</fullName>
    </submittedName>
</protein>
<gene>
    <name evidence="1" type="ORF">EDC30_104271</name>
</gene>
<organism evidence="1 2">
    <name type="scientific">Paucimonas lemoignei</name>
    <name type="common">Pseudomonas lemoignei</name>
    <dbReference type="NCBI Taxonomy" id="29443"/>
    <lineage>
        <taxon>Bacteria</taxon>
        <taxon>Pseudomonadati</taxon>
        <taxon>Pseudomonadota</taxon>
        <taxon>Betaproteobacteria</taxon>
        <taxon>Burkholderiales</taxon>
        <taxon>Burkholderiaceae</taxon>
        <taxon>Paucimonas</taxon>
    </lineage>
</organism>
<comment type="caution">
    <text evidence="1">The sequence shown here is derived from an EMBL/GenBank/DDBJ whole genome shotgun (WGS) entry which is preliminary data.</text>
</comment>
<dbReference type="AlphaFoldDB" id="A0A4R3HW20"/>
<accession>A0A4R3HW20</accession>